<dbReference type="Proteomes" id="UP000229459">
    <property type="component" value="Unassembled WGS sequence"/>
</dbReference>
<dbReference type="AlphaFoldDB" id="A0A2H0B6P5"/>
<dbReference type="EMBL" id="PCSR01000033">
    <property type="protein sequence ID" value="PIP53335.1"/>
    <property type="molecule type" value="Genomic_DNA"/>
</dbReference>
<sequence>MKLRRCHIPFLSSILHNINLDIAKYGLHQATNNQFRYRHCSIIPKGLNPKLLNILKSQRVIFVANHPHIIEPFVLIDTLPPRNDTYIVMNAKFLNWLSNLNKHIIPVHIQHHYKKENRLGLRARVFNLLPLSEKSMNQNKAHQLNIQNVNRASSLIDKGGMVMIFPGEENIHWFSGIGYLIKNTKTDEPIYLVRAFICGTNKLDILSLLPGISKLFKSITIDYAPVIKINNLRKYDGKEIASIMENEYRKWKLNFQSLALQS</sequence>
<evidence type="ECO:0008006" key="3">
    <source>
        <dbReference type="Google" id="ProtNLM"/>
    </source>
</evidence>
<reference evidence="1 2" key="1">
    <citation type="submission" date="2017-09" db="EMBL/GenBank/DDBJ databases">
        <title>Depth-based differentiation of microbial function through sediment-hosted aquifers and enrichment of novel symbionts in the deep terrestrial subsurface.</title>
        <authorList>
            <person name="Probst A.J."/>
            <person name="Ladd B."/>
            <person name="Jarett J.K."/>
            <person name="Geller-Mcgrath D.E."/>
            <person name="Sieber C.M."/>
            <person name="Emerson J.B."/>
            <person name="Anantharaman K."/>
            <person name="Thomas B.C."/>
            <person name="Malmstrom R."/>
            <person name="Stieglmeier M."/>
            <person name="Klingl A."/>
            <person name="Woyke T."/>
            <person name="Ryan C.M."/>
            <person name="Banfield J.F."/>
        </authorList>
    </citation>
    <scope>NUCLEOTIDE SEQUENCE [LARGE SCALE GENOMIC DNA]</scope>
    <source>
        <strain evidence="1">CG23_combo_of_CG06-09_8_20_14_all_34_8</strain>
    </source>
</reference>
<name>A0A2H0B6P5_9BACT</name>
<proteinExistence type="predicted"/>
<evidence type="ECO:0000313" key="2">
    <source>
        <dbReference type="Proteomes" id="UP000229459"/>
    </source>
</evidence>
<comment type="caution">
    <text evidence="1">The sequence shown here is derived from an EMBL/GenBank/DDBJ whole genome shotgun (WGS) entry which is preliminary data.</text>
</comment>
<evidence type="ECO:0000313" key="1">
    <source>
        <dbReference type="EMBL" id="PIP53335.1"/>
    </source>
</evidence>
<organism evidence="1 2">
    <name type="scientific">Candidatus Beckwithbacteria bacterium CG23_combo_of_CG06-09_8_20_14_all_34_8</name>
    <dbReference type="NCBI Taxonomy" id="1974497"/>
    <lineage>
        <taxon>Bacteria</taxon>
        <taxon>Candidatus Beckwithiibacteriota</taxon>
    </lineage>
</organism>
<gene>
    <name evidence="1" type="ORF">COX08_01370</name>
</gene>
<protein>
    <recommendedName>
        <fullName evidence="3">Phospholipid/glycerol acyltransferase domain-containing protein</fullName>
    </recommendedName>
</protein>
<accession>A0A2H0B6P5</accession>